<evidence type="ECO:0000313" key="2">
    <source>
        <dbReference type="EMBL" id="RJN32316.1"/>
    </source>
</evidence>
<dbReference type="Pfam" id="PF13160">
    <property type="entry name" value="DUF3995"/>
    <property type="match status" value="1"/>
</dbReference>
<feature type="transmembrane region" description="Helical" evidence="1">
    <location>
        <begin position="18"/>
        <end position="39"/>
    </location>
</feature>
<dbReference type="EMBL" id="QYZP01000001">
    <property type="protein sequence ID" value="RJN32316.1"/>
    <property type="molecule type" value="Genomic_DNA"/>
</dbReference>
<evidence type="ECO:0000256" key="1">
    <source>
        <dbReference type="SAM" id="Phobius"/>
    </source>
</evidence>
<dbReference type="RefSeq" id="WP_119901362.1">
    <property type="nucleotide sequence ID" value="NZ_QYZP01000001.1"/>
</dbReference>
<proteinExistence type="predicted"/>
<evidence type="ECO:0000313" key="3">
    <source>
        <dbReference type="Proteomes" id="UP000266615"/>
    </source>
</evidence>
<organism evidence="2 3">
    <name type="scientific">Nesterenkonia natronophila</name>
    <dbReference type="NCBI Taxonomy" id="2174932"/>
    <lineage>
        <taxon>Bacteria</taxon>
        <taxon>Bacillati</taxon>
        <taxon>Actinomycetota</taxon>
        <taxon>Actinomycetes</taxon>
        <taxon>Micrococcales</taxon>
        <taxon>Micrococcaceae</taxon>
        <taxon>Nesterenkonia</taxon>
    </lineage>
</organism>
<dbReference type="Proteomes" id="UP000266615">
    <property type="component" value="Unassembled WGS sequence"/>
</dbReference>
<gene>
    <name evidence="2" type="ORF">D3250_00130</name>
</gene>
<keyword evidence="3" id="KW-1185">Reference proteome</keyword>
<comment type="caution">
    <text evidence="2">The sequence shown here is derived from an EMBL/GenBank/DDBJ whole genome shotgun (WGS) entry which is preliminary data.</text>
</comment>
<accession>A0A3A4F394</accession>
<feature type="transmembrane region" description="Helical" evidence="1">
    <location>
        <begin position="137"/>
        <end position="157"/>
    </location>
</feature>
<reference evidence="2 3" key="1">
    <citation type="submission" date="2018-09" db="EMBL/GenBank/DDBJ databases">
        <title>Nesterenkonia natronophila sp. nov., an alkaliphilic actinobacteriume isolated from a soda lake, and emended description of the genus Nesterenkonia.</title>
        <authorList>
            <person name="Menes R.J."/>
            <person name="Iriarte A."/>
        </authorList>
    </citation>
    <scope>NUCLEOTIDE SEQUENCE [LARGE SCALE GENOMIC DNA]</scope>
    <source>
        <strain evidence="2 3">M8</strain>
    </source>
</reference>
<protein>
    <submittedName>
        <fullName evidence="2">DUF3995 domain-containing protein</fullName>
    </submittedName>
</protein>
<keyword evidence="1" id="KW-0472">Membrane</keyword>
<sequence>MTAAQFARPKWAERRPAGLLWAAGIIGLLNAAPNFYWALGGELLLETIGMWLVELRSDFPLRTGIALLTIALTKTTASLLPLLLLGHSRHRRLWWSAAVVVCLALILYGAVGVALNLALLLFTSVADPTGRIGQAVIWYPMLLLWGLLLALGLRAVMRSTRGRDAA</sequence>
<dbReference type="AlphaFoldDB" id="A0A3A4F394"/>
<dbReference type="InterPro" id="IPR025058">
    <property type="entry name" value="DUF3995"/>
</dbReference>
<name>A0A3A4F394_9MICC</name>
<keyword evidence="1" id="KW-0812">Transmembrane</keyword>
<keyword evidence="1" id="KW-1133">Transmembrane helix</keyword>
<dbReference type="OrthoDB" id="3732080at2"/>
<feature type="transmembrane region" description="Helical" evidence="1">
    <location>
        <begin position="59"/>
        <end position="85"/>
    </location>
</feature>
<feature type="transmembrane region" description="Helical" evidence="1">
    <location>
        <begin position="97"/>
        <end position="125"/>
    </location>
</feature>